<gene>
    <name evidence="3" type="primary">Ubox5</name>
    <name evidence="3" type="ORF">GTO92_0001883</name>
</gene>
<dbReference type="InterPro" id="IPR039925">
    <property type="entry name" value="RNF37_RING-Ubox"/>
</dbReference>
<dbReference type="Pfam" id="PF04564">
    <property type="entry name" value="U-box"/>
    <property type="match status" value="1"/>
</dbReference>
<dbReference type="InterPro" id="IPR045696">
    <property type="entry name" value="Ubox5_N"/>
</dbReference>
<evidence type="ECO:0000256" key="1">
    <source>
        <dbReference type="SAM" id="MobiDB-lite"/>
    </source>
</evidence>
<dbReference type="Gene3D" id="3.30.40.10">
    <property type="entry name" value="Zinc/RING finger domain, C3HC4 (zinc finger)"/>
    <property type="match status" value="1"/>
</dbReference>
<dbReference type="PROSITE" id="PS51698">
    <property type="entry name" value="U_BOX"/>
    <property type="match status" value="1"/>
</dbReference>
<dbReference type="CDD" id="cd16660">
    <property type="entry name" value="RING-Ubox_RNF37"/>
    <property type="match status" value="1"/>
</dbReference>
<evidence type="ECO:0000313" key="4">
    <source>
        <dbReference type="Proteomes" id="UP001166052"/>
    </source>
</evidence>
<reference evidence="3" key="1">
    <citation type="journal article" date="2021" name="Cell">
        <title>Tracing the genetic footprints of vertebrate landing in non-teleost ray-finned fishes.</title>
        <authorList>
            <person name="Bi X."/>
            <person name="Wang K."/>
            <person name="Yang L."/>
            <person name="Pan H."/>
            <person name="Jiang H."/>
            <person name="Wei Q."/>
            <person name="Fang M."/>
            <person name="Yu H."/>
            <person name="Zhu C."/>
            <person name="Cai Y."/>
            <person name="He Y."/>
            <person name="Gan X."/>
            <person name="Zeng H."/>
            <person name="Yu D."/>
            <person name="Zhu Y."/>
            <person name="Jiang H."/>
            <person name="Qiu Q."/>
            <person name="Yang H."/>
            <person name="Zhang Y.E."/>
            <person name="Wang W."/>
            <person name="Zhu M."/>
            <person name="He S."/>
            <person name="Zhang G."/>
        </authorList>
    </citation>
    <scope>NUCLEOTIDE SEQUENCE</scope>
    <source>
        <strain evidence="3">Bchr_001</strain>
    </source>
</reference>
<accession>A0ABS2YSD9</accession>
<dbReference type="SUPFAM" id="SSF57850">
    <property type="entry name" value="RING/U-box"/>
    <property type="match status" value="1"/>
</dbReference>
<comment type="caution">
    <text evidence="3">The sequence shown here is derived from an EMBL/GenBank/DDBJ whole genome shotgun (WGS) entry which is preliminary data.</text>
</comment>
<feature type="non-terminal residue" evidence="3">
    <location>
        <position position="636"/>
    </location>
</feature>
<dbReference type="SMART" id="SM00504">
    <property type="entry name" value="Ubox"/>
    <property type="match status" value="1"/>
</dbReference>
<dbReference type="PANTHER" id="PTHR13492:SF2">
    <property type="entry name" value="RING FINGER PROTEIN 37"/>
    <property type="match status" value="1"/>
</dbReference>
<feature type="region of interest" description="Disordered" evidence="1">
    <location>
        <begin position="538"/>
        <end position="573"/>
    </location>
</feature>
<dbReference type="InterPro" id="IPR013083">
    <property type="entry name" value="Znf_RING/FYVE/PHD"/>
</dbReference>
<dbReference type="Proteomes" id="UP001166052">
    <property type="component" value="Unassembled WGS sequence"/>
</dbReference>
<protein>
    <submittedName>
        <fullName evidence="3">RNF37 protein</fullName>
    </submittedName>
</protein>
<evidence type="ECO:0000259" key="2">
    <source>
        <dbReference type="PROSITE" id="PS51698"/>
    </source>
</evidence>
<dbReference type="InterPro" id="IPR039847">
    <property type="entry name" value="Ubox5"/>
</dbReference>
<dbReference type="EMBL" id="JAAWVN010004383">
    <property type="protein sequence ID" value="MBN3289685.1"/>
    <property type="molecule type" value="Genomic_DNA"/>
</dbReference>
<proteinExistence type="predicted"/>
<evidence type="ECO:0000313" key="3">
    <source>
        <dbReference type="EMBL" id="MBN3289685.1"/>
    </source>
</evidence>
<name>A0ABS2YSD9_POLSE</name>
<sequence length="636" mass="69642">MVIDLCLPHFKPSIDCNKVCADGYEVSNLISEDISLKRCGFRAEYFIRPPVHVTLHFPFKAEIKRVDLDLRTEGANINNVSQSLEMYTSSCSTKPKSTAEEYLTCKESPECSEKEVFTLVGKCLLKGKSQVSFWNRGFRSRIPFEKMEPPVLEASVVEQDLWSKGPASLAGVMSLRICLSFVVGNCPLGIKKLSVWGQPSRSCSSDIIEKLLKAHSGNKKAVSDLTIVSENPEPQQPVLLNEDLGIPEEFLDPITQELMTLPILLPSGKAVDQSTLEEYNKREAAWGRSPNDPFTAVPFSKDSRPLPHPCLKSRIDLFLLQKGDQCLTVPFVVGRTSCSQLPQPSRLTSEKTSLVSGKRKGEYVSVSPLSDDAVQNKIASHLKPAFECTSFGNAESTSSEKSLAAIQEVKNSSLVQKCSKELNGQRQEECAFSSATMIPAKKLRAEEHNTLSSPADSGSSTHMQRLSDSLDTALASALRTFPSFTAHLKKSNVDQTRFESTGRCSLNLSDCTAIDGMRADLTGISSAFKALSLIQGSNGRQGDKGAFSTKQHFSEPPPAPYRTTGPSLEPPCAASCTSQLKHNSLGGDLDTAPRVSRTDDALKRLIFNLQDRANMGEDWQHKLSGELGPWLSFAVQ</sequence>
<feature type="non-terminal residue" evidence="3">
    <location>
        <position position="1"/>
    </location>
</feature>
<feature type="domain" description="U-box" evidence="2">
    <location>
        <begin position="245"/>
        <end position="325"/>
    </location>
</feature>
<organism evidence="3 4">
    <name type="scientific">Polypterus senegalus</name>
    <name type="common">Senegal bichir</name>
    <dbReference type="NCBI Taxonomy" id="55291"/>
    <lineage>
        <taxon>Eukaryota</taxon>
        <taxon>Metazoa</taxon>
        <taxon>Chordata</taxon>
        <taxon>Craniata</taxon>
        <taxon>Vertebrata</taxon>
        <taxon>Euteleostomi</taxon>
        <taxon>Actinopterygii</taxon>
        <taxon>Polypteriformes</taxon>
        <taxon>Polypteridae</taxon>
        <taxon>Polypterus</taxon>
    </lineage>
</organism>
<dbReference type="Pfam" id="PF19318">
    <property type="entry name" value="DUF5918"/>
    <property type="match status" value="1"/>
</dbReference>
<dbReference type="PANTHER" id="PTHR13492">
    <property type="entry name" value="RING FINGER PROTEIN 37"/>
    <property type="match status" value="1"/>
</dbReference>
<keyword evidence="4" id="KW-1185">Reference proteome</keyword>
<dbReference type="InterPro" id="IPR003613">
    <property type="entry name" value="Ubox_domain"/>
</dbReference>